<evidence type="ECO:0000313" key="1">
    <source>
        <dbReference type="EMBL" id="KAJ4723045.1"/>
    </source>
</evidence>
<organism evidence="1 2">
    <name type="scientific">Melia azedarach</name>
    <name type="common">Chinaberry tree</name>
    <dbReference type="NCBI Taxonomy" id="155640"/>
    <lineage>
        <taxon>Eukaryota</taxon>
        <taxon>Viridiplantae</taxon>
        <taxon>Streptophyta</taxon>
        <taxon>Embryophyta</taxon>
        <taxon>Tracheophyta</taxon>
        <taxon>Spermatophyta</taxon>
        <taxon>Magnoliopsida</taxon>
        <taxon>eudicotyledons</taxon>
        <taxon>Gunneridae</taxon>
        <taxon>Pentapetalae</taxon>
        <taxon>rosids</taxon>
        <taxon>malvids</taxon>
        <taxon>Sapindales</taxon>
        <taxon>Meliaceae</taxon>
        <taxon>Melia</taxon>
    </lineage>
</organism>
<protein>
    <submittedName>
        <fullName evidence="1">Fanconi-associated nuclease</fullName>
    </submittedName>
</protein>
<proteinExistence type="predicted"/>
<gene>
    <name evidence="1" type="ORF">OWV82_006459</name>
</gene>
<evidence type="ECO:0000313" key="2">
    <source>
        <dbReference type="Proteomes" id="UP001164539"/>
    </source>
</evidence>
<name>A0ACC1YK88_MELAZ</name>
<sequence>MLTGRESLIGLIGKRRRYLPHRQALLSSPIQSSLNICTDKNGEFTNKSSDTIASTLVTCPICGKDVPDDNYTINSHLDACLSRGTKRKLTQCTLLQLNFSAQTKIQNISNETKLSGTNVFPEGQDESLAQNAIHGLPNFAVVEDNDNNHFRSALSMESFKQAYMGGSTEDPISYQRINLKDRTASSSPNNYVPKHGMDVTNDDMSKSSLQTFIVGRRYSDEKGINIGAGISLLRDPDNVKDPNAIKVLSSDSGCCKVLGYLPKELSQYLSPLIDKSSLSFECCVVLAPKNPLDAVPIKITYHKMISDAEKDDDIEVSKYLWEKALCVAESAKRYPSCMIKYQHNFNLLIQEVLKSSPHLFTNDEKVFLESFSALSEDSQRLFVRIYMRKGPWFRLSNISYPEVSDSLRAVKELSASGYICPFEDTTELQEICNLLTVAELREISRVLQKNCNCGSRKQDLVASLLGSYEDGLCQVLPRMILDRTGVCIRLSSRAESLIWRAERLFFLNGEQNLSAFLLVDLGMVKFPKYNCITSEQIFSGLSDLLAYEEAIELAQIMDESLDENNIELVLRCIMIADSQISSSSCKAIQSTSKLTNAFHSCFSASWIYSKVVLLGISFLECEHRYNDAVNLLRRLLACFACDGRRGYWYTKDPWVRAGSRVALQRRVLRLGKPPRRWKIPSFTEFIKRKIPEVHVQGRPLNYETGMKSRFYGEDGEQCGVEQLALQYYAGEGGGWQGVHTESGIWLTIFGLLMWDILFSDVPNVFRTRFQTAPLDLVSDSFYLARKDLIEFQLQKIHDVMAEEIVITSWESHVGTACIGVNWDRHSLSMIRAAVTCVGGPCLASLCRHLAQDYRNWSSGMPDLLLWRFHDDYRGEAKLVEVKSSHDRLSEQQRAWLLLLMDCGFNVEVCKVSARSVSK</sequence>
<dbReference type="Proteomes" id="UP001164539">
    <property type="component" value="Chromosome 3"/>
</dbReference>
<accession>A0ACC1YK88</accession>
<reference evidence="1 2" key="1">
    <citation type="journal article" date="2023" name="Science">
        <title>Complex scaffold remodeling in plant triterpene biosynthesis.</title>
        <authorList>
            <person name="De La Pena R."/>
            <person name="Hodgson H."/>
            <person name="Liu J.C."/>
            <person name="Stephenson M.J."/>
            <person name="Martin A.C."/>
            <person name="Owen C."/>
            <person name="Harkess A."/>
            <person name="Leebens-Mack J."/>
            <person name="Jimenez L.E."/>
            <person name="Osbourn A."/>
            <person name="Sattely E.S."/>
        </authorList>
    </citation>
    <scope>NUCLEOTIDE SEQUENCE [LARGE SCALE GENOMIC DNA]</scope>
    <source>
        <strain evidence="2">cv. JPN11</strain>
        <tissue evidence="1">Leaf</tissue>
    </source>
</reference>
<dbReference type="EMBL" id="CM051396">
    <property type="protein sequence ID" value="KAJ4723045.1"/>
    <property type="molecule type" value="Genomic_DNA"/>
</dbReference>
<comment type="caution">
    <text evidence="1">The sequence shown here is derived from an EMBL/GenBank/DDBJ whole genome shotgun (WGS) entry which is preliminary data.</text>
</comment>
<keyword evidence="2" id="KW-1185">Reference proteome</keyword>